<comment type="caution">
    <text evidence="2">The sequence shown here is derived from an EMBL/GenBank/DDBJ whole genome shotgun (WGS) entry which is preliminary data.</text>
</comment>
<sequence>MTNAMKAIKENHDYLDVLTRSLAQIRSNMEEMEVEIASFIPVIQRKTVLLVRVERDQEAYRHTLTNPTRTVTRLGPRARPTRSSRGHRDDAETETPRLSRY</sequence>
<proteinExistence type="predicted"/>
<dbReference type="EMBL" id="JACVVK020000139">
    <property type="protein sequence ID" value="KAK7489309.1"/>
    <property type="molecule type" value="Genomic_DNA"/>
</dbReference>
<name>A0ABD0KQH0_9CAEN</name>
<dbReference type="Proteomes" id="UP001519460">
    <property type="component" value="Unassembled WGS sequence"/>
</dbReference>
<keyword evidence="3" id="KW-1185">Reference proteome</keyword>
<reference evidence="2 3" key="1">
    <citation type="journal article" date="2023" name="Sci. Data">
        <title>Genome assembly of the Korean intertidal mud-creeper Batillaria attramentaria.</title>
        <authorList>
            <person name="Patra A.K."/>
            <person name="Ho P.T."/>
            <person name="Jun S."/>
            <person name="Lee S.J."/>
            <person name="Kim Y."/>
            <person name="Won Y.J."/>
        </authorList>
    </citation>
    <scope>NUCLEOTIDE SEQUENCE [LARGE SCALE GENOMIC DNA]</scope>
    <source>
        <strain evidence="2">Wonlab-2016</strain>
    </source>
</reference>
<evidence type="ECO:0000313" key="2">
    <source>
        <dbReference type="EMBL" id="KAK7489309.1"/>
    </source>
</evidence>
<feature type="compositionally biased region" description="Basic and acidic residues" evidence="1">
    <location>
        <begin position="86"/>
        <end position="101"/>
    </location>
</feature>
<accession>A0ABD0KQH0</accession>
<organism evidence="2 3">
    <name type="scientific">Batillaria attramentaria</name>
    <dbReference type="NCBI Taxonomy" id="370345"/>
    <lineage>
        <taxon>Eukaryota</taxon>
        <taxon>Metazoa</taxon>
        <taxon>Spiralia</taxon>
        <taxon>Lophotrochozoa</taxon>
        <taxon>Mollusca</taxon>
        <taxon>Gastropoda</taxon>
        <taxon>Caenogastropoda</taxon>
        <taxon>Sorbeoconcha</taxon>
        <taxon>Cerithioidea</taxon>
        <taxon>Batillariidae</taxon>
        <taxon>Batillaria</taxon>
    </lineage>
</organism>
<evidence type="ECO:0000313" key="3">
    <source>
        <dbReference type="Proteomes" id="UP001519460"/>
    </source>
</evidence>
<evidence type="ECO:0000256" key="1">
    <source>
        <dbReference type="SAM" id="MobiDB-lite"/>
    </source>
</evidence>
<gene>
    <name evidence="2" type="ORF">BaRGS_00019417</name>
</gene>
<dbReference type="AlphaFoldDB" id="A0ABD0KQH0"/>
<protein>
    <submittedName>
        <fullName evidence="2">Uncharacterized protein</fullName>
    </submittedName>
</protein>
<feature type="region of interest" description="Disordered" evidence="1">
    <location>
        <begin position="66"/>
        <end position="101"/>
    </location>
</feature>